<organism evidence="2 3">
    <name type="scientific">Bifidobacterium criceti</name>
    <dbReference type="NCBI Taxonomy" id="1960969"/>
    <lineage>
        <taxon>Bacteria</taxon>
        <taxon>Bacillati</taxon>
        <taxon>Actinomycetota</taxon>
        <taxon>Actinomycetes</taxon>
        <taxon>Bifidobacteriales</taxon>
        <taxon>Bifidobacteriaceae</taxon>
        <taxon>Bifidobacterium</taxon>
    </lineage>
</organism>
<evidence type="ECO:0000313" key="3">
    <source>
        <dbReference type="Proteomes" id="UP000218399"/>
    </source>
</evidence>
<comment type="caution">
    <text evidence="2">The sequence shown here is derived from an EMBL/GenBank/DDBJ whole genome shotgun (WGS) entry which is preliminary data.</text>
</comment>
<dbReference type="AlphaFoldDB" id="A0A2A2EIL1"/>
<name>A0A2A2EIL1_9BIFI</name>
<gene>
    <name evidence="2" type="ORF">B1526_0228</name>
</gene>
<sequence>MKTLRSKKFLMLISALIIILLGAPLTHEANAAESPQEQASYSVQQTDSGVLVSLSNAVFKKNADGSVAILSPEGKQLDSLPSKYLGNTIEYQLMNDSELVATKGKPAVRSPFSAYRQSYLSFNGGEYAGCIAKTALGAGVTGGVAGAVTGPGAAAGLLGGLVGGLVWGPIGCWLK</sequence>
<feature type="chain" id="PRO_5013262774" evidence="1">
    <location>
        <begin position="32"/>
        <end position="175"/>
    </location>
</feature>
<evidence type="ECO:0000256" key="1">
    <source>
        <dbReference type="SAM" id="SignalP"/>
    </source>
</evidence>
<dbReference type="EMBL" id="MVOH01000003">
    <property type="protein sequence ID" value="PAU68802.1"/>
    <property type="molecule type" value="Genomic_DNA"/>
</dbReference>
<protein>
    <submittedName>
        <fullName evidence="2">Uncharacterized protein</fullName>
    </submittedName>
</protein>
<keyword evidence="3" id="KW-1185">Reference proteome</keyword>
<dbReference type="Proteomes" id="UP000218399">
    <property type="component" value="Unassembled WGS sequence"/>
</dbReference>
<keyword evidence="1" id="KW-0732">Signal</keyword>
<reference evidence="2 3" key="1">
    <citation type="journal article" date="2017" name="ISME J.">
        <title>Unveiling bifidobacterial biogeography across the mammalian branch of the tree of life.</title>
        <authorList>
            <person name="Milani C."/>
            <person name="Mangifesta M."/>
            <person name="Mancabelli L."/>
            <person name="Lugli G.A."/>
            <person name="James K."/>
            <person name="Duranti S."/>
            <person name="Turroni F."/>
            <person name="Ferrario C."/>
            <person name="Ossiprandi M.C."/>
            <person name="van Sinderen D."/>
            <person name="Ventura M."/>
        </authorList>
    </citation>
    <scope>NUCLEOTIDE SEQUENCE [LARGE SCALE GENOMIC DNA]</scope>
    <source>
        <strain evidence="3">Ham19E</strain>
    </source>
</reference>
<accession>A0A2A2EIL1</accession>
<dbReference type="RefSeq" id="WP_095614302.1">
    <property type="nucleotide sequence ID" value="NZ_MVOH01000003.1"/>
</dbReference>
<evidence type="ECO:0000313" key="2">
    <source>
        <dbReference type="EMBL" id="PAU68802.1"/>
    </source>
</evidence>
<feature type="signal peptide" evidence="1">
    <location>
        <begin position="1"/>
        <end position="31"/>
    </location>
</feature>
<proteinExistence type="predicted"/>